<sequence>MVENLDTETVTSEKVNFGTSGPVKNMELLELKREIEGVRNEKEKIIFIL</sequence>
<dbReference type="EMBL" id="JH993814">
    <property type="protein sequence ID" value="ELQ76769.1"/>
    <property type="molecule type" value="Genomic_DNA"/>
</dbReference>
<dbReference type="AlphaFoldDB" id="L7JZC1"/>
<evidence type="ECO:0000313" key="1">
    <source>
        <dbReference type="EMBL" id="ELQ76769.1"/>
    </source>
</evidence>
<protein>
    <submittedName>
        <fullName evidence="1">Uncharacterized protein</fullName>
    </submittedName>
</protein>
<reference evidence="1 2" key="1">
    <citation type="journal article" date="2012" name="PLoS Pathog.">
        <title>The genome of the obligate intracellular parasite Trachipleistophora hominis: new insights into microsporidian genome dynamics and reductive evolution.</title>
        <authorList>
            <person name="Heinz E."/>
            <person name="Williams T.A."/>
            <person name="Nakjang S."/>
            <person name="Noel C.J."/>
            <person name="Swan D.C."/>
            <person name="Goldberg A.V."/>
            <person name="Harris S.R."/>
            <person name="Weinmaier T."/>
            <person name="Markert S."/>
            <person name="Becher D."/>
            <person name="Bernhardt J."/>
            <person name="Dagan T."/>
            <person name="Hacker C."/>
            <person name="Lucocq J.M."/>
            <person name="Schweder T."/>
            <person name="Rattei T."/>
            <person name="Hall N."/>
            <person name="Hirt R.P."/>
            <person name="Embley T.M."/>
        </authorList>
    </citation>
    <scope>NUCLEOTIDE SEQUENCE [LARGE SCALE GENOMIC DNA]</scope>
</reference>
<gene>
    <name evidence="1" type="ORF">THOM_0208</name>
</gene>
<dbReference type="HOGENOM" id="CLU_3144007_0_0_1"/>
<keyword evidence="2" id="KW-1185">Reference proteome</keyword>
<proteinExistence type="predicted"/>
<dbReference type="InParanoid" id="L7JZC1"/>
<name>L7JZC1_TRAHO</name>
<dbReference type="Proteomes" id="UP000011185">
    <property type="component" value="Unassembled WGS sequence"/>
</dbReference>
<evidence type="ECO:0000313" key="2">
    <source>
        <dbReference type="Proteomes" id="UP000011185"/>
    </source>
</evidence>
<organism evidence="1 2">
    <name type="scientific">Trachipleistophora hominis</name>
    <name type="common">Microsporidian parasite</name>
    <dbReference type="NCBI Taxonomy" id="72359"/>
    <lineage>
        <taxon>Eukaryota</taxon>
        <taxon>Fungi</taxon>
        <taxon>Fungi incertae sedis</taxon>
        <taxon>Microsporidia</taxon>
        <taxon>Pleistophoridae</taxon>
        <taxon>Trachipleistophora</taxon>
    </lineage>
</organism>
<accession>L7JZC1</accession>
<dbReference type="VEuPathDB" id="MicrosporidiaDB:THOM_0208"/>